<dbReference type="PANTHER" id="PTHR46211">
    <property type="entry name" value="GLYCEROPHOSPHORYL DIESTER PHOSPHODIESTERASE"/>
    <property type="match status" value="1"/>
</dbReference>
<dbReference type="Pfam" id="PF03009">
    <property type="entry name" value="GDPD"/>
    <property type="match status" value="1"/>
</dbReference>
<evidence type="ECO:0000313" key="2">
    <source>
        <dbReference type="EMBL" id="MST97417.1"/>
    </source>
</evidence>
<dbReference type="EMBL" id="VUNS01000010">
    <property type="protein sequence ID" value="MST97417.1"/>
    <property type="molecule type" value="Genomic_DNA"/>
</dbReference>
<name>A0A844G1C0_9BACT</name>
<keyword evidence="3" id="KW-1185">Reference proteome</keyword>
<gene>
    <name evidence="2" type="ORF">FYJ85_10230</name>
</gene>
<feature type="domain" description="GP-PDE" evidence="1">
    <location>
        <begin position="33"/>
        <end position="141"/>
    </location>
</feature>
<evidence type="ECO:0000313" key="3">
    <source>
        <dbReference type="Proteomes" id="UP000435649"/>
    </source>
</evidence>
<dbReference type="GO" id="GO:0008081">
    <property type="term" value="F:phosphoric diester hydrolase activity"/>
    <property type="evidence" value="ECO:0007669"/>
    <property type="project" value="InterPro"/>
</dbReference>
<comment type="caution">
    <text evidence="2">The sequence shown here is derived from an EMBL/GenBank/DDBJ whole genome shotgun (WGS) entry which is preliminary data.</text>
</comment>
<dbReference type="InterPro" id="IPR017946">
    <property type="entry name" value="PLC-like_Pdiesterase_TIM-brl"/>
</dbReference>
<dbReference type="SUPFAM" id="SSF51695">
    <property type="entry name" value="PLC-like phosphodiesterases"/>
    <property type="match status" value="1"/>
</dbReference>
<reference evidence="2 3" key="1">
    <citation type="submission" date="2019-08" db="EMBL/GenBank/DDBJ databases">
        <title>In-depth cultivation of the pig gut microbiome towards novel bacterial diversity and tailored functional studies.</title>
        <authorList>
            <person name="Wylensek D."/>
            <person name="Hitch T.C.A."/>
            <person name="Clavel T."/>
        </authorList>
    </citation>
    <scope>NUCLEOTIDE SEQUENCE [LARGE SCALE GENOMIC DNA]</scope>
    <source>
        <strain evidence="2 3">BBE-744-WT-12</strain>
    </source>
</reference>
<dbReference type="AlphaFoldDB" id="A0A844G1C0"/>
<dbReference type="InterPro" id="IPR030395">
    <property type="entry name" value="GP_PDE_dom"/>
</dbReference>
<dbReference type="CDD" id="cd08566">
    <property type="entry name" value="GDPD_AtGDE_like"/>
    <property type="match status" value="1"/>
</dbReference>
<organism evidence="2 3">
    <name type="scientific">Victivallis lenta</name>
    <dbReference type="NCBI Taxonomy" id="2606640"/>
    <lineage>
        <taxon>Bacteria</taxon>
        <taxon>Pseudomonadati</taxon>
        <taxon>Lentisphaerota</taxon>
        <taxon>Lentisphaeria</taxon>
        <taxon>Victivallales</taxon>
        <taxon>Victivallaceae</taxon>
        <taxon>Victivallis</taxon>
    </lineage>
</organism>
<evidence type="ECO:0000259" key="1">
    <source>
        <dbReference type="Pfam" id="PF03009"/>
    </source>
</evidence>
<dbReference type="Proteomes" id="UP000435649">
    <property type="component" value="Unassembled WGS sequence"/>
</dbReference>
<proteinExistence type="predicted"/>
<dbReference type="PANTHER" id="PTHR46211:SF1">
    <property type="entry name" value="GLYCEROPHOSPHODIESTER PHOSPHODIESTERASE, CYTOPLASMIC"/>
    <property type="match status" value="1"/>
</dbReference>
<sequence>MLRYRQADDILPQTGKERWTEMKSDFVVLWEAHRGGGGRELPESTPAGFEYAWRLGGVPEADVNVTSDGVMMSLHDGTLDRTARVLKEEWRGKPLSGLLSSEVRSVDIGNDMWPGQHVPAIDELLARLRTDPAKEIIIDYKAAPLGRLAALIRAYGVERQVTFATTDETVAAEFRRLAPKVRIKIWIGGPREAILRRFYGMAERNFGGFEQIQLHLAPKSGQEWPYALAPEEIRCALALTEKAGVLLQLFVMEFSRRELFALLDLGIRSFAVDYPHRFTMLMAEYEALNGWSEFCSKSDEVEENH</sequence>
<protein>
    <submittedName>
        <fullName evidence="2">Glycerophosphodiester phosphodiesterase family protein</fullName>
    </submittedName>
</protein>
<dbReference type="Gene3D" id="3.20.20.190">
    <property type="entry name" value="Phosphatidylinositol (PI) phosphodiesterase"/>
    <property type="match status" value="1"/>
</dbReference>
<dbReference type="GO" id="GO:0006629">
    <property type="term" value="P:lipid metabolic process"/>
    <property type="evidence" value="ECO:0007669"/>
    <property type="project" value="InterPro"/>
</dbReference>
<accession>A0A844G1C0</accession>